<dbReference type="SUPFAM" id="SSF49265">
    <property type="entry name" value="Fibronectin type III"/>
    <property type="match status" value="6"/>
</dbReference>
<feature type="region of interest" description="Disordered" evidence="2">
    <location>
        <begin position="437"/>
        <end position="480"/>
    </location>
</feature>
<proteinExistence type="predicted"/>
<dbReference type="FunFam" id="2.60.40.10:FF:000127">
    <property type="entry name" value="titin isoform X1"/>
    <property type="match status" value="2"/>
</dbReference>
<feature type="domain" description="Fibronectin type-III" evidence="5">
    <location>
        <begin position="2255"/>
        <end position="2352"/>
    </location>
</feature>
<evidence type="ECO:0000256" key="2">
    <source>
        <dbReference type="SAM" id="MobiDB-lite"/>
    </source>
</evidence>
<accession>A0A9Q0MNK5</accession>
<reference evidence="6" key="1">
    <citation type="submission" date="2022-07" db="EMBL/GenBank/DDBJ databases">
        <authorList>
            <person name="Trinca V."/>
            <person name="Uliana J.V.C."/>
            <person name="Torres T.T."/>
            <person name="Ward R.J."/>
            <person name="Monesi N."/>
        </authorList>
    </citation>
    <scope>NUCLEOTIDE SEQUENCE</scope>
    <source>
        <strain evidence="6">HSMRA1968</strain>
        <tissue evidence="6">Whole embryos</tissue>
    </source>
</reference>
<dbReference type="CDD" id="cd03507">
    <property type="entry name" value="Delta12-FADS-like"/>
    <property type="match status" value="1"/>
</dbReference>
<dbReference type="Pfam" id="PF00041">
    <property type="entry name" value="fn3"/>
    <property type="match status" value="11"/>
</dbReference>
<dbReference type="InterPro" id="IPR003598">
    <property type="entry name" value="Ig_sub2"/>
</dbReference>
<organism evidence="6 7">
    <name type="scientific">Pseudolycoriella hygida</name>
    <dbReference type="NCBI Taxonomy" id="35572"/>
    <lineage>
        <taxon>Eukaryota</taxon>
        <taxon>Metazoa</taxon>
        <taxon>Ecdysozoa</taxon>
        <taxon>Arthropoda</taxon>
        <taxon>Hexapoda</taxon>
        <taxon>Insecta</taxon>
        <taxon>Pterygota</taxon>
        <taxon>Neoptera</taxon>
        <taxon>Endopterygota</taxon>
        <taxon>Diptera</taxon>
        <taxon>Nematocera</taxon>
        <taxon>Sciaroidea</taxon>
        <taxon>Sciaridae</taxon>
        <taxon>Pseudolycoriella</taxon>
    </lineage>
</organism>
<dbReference type="FunFam" id="2.60.40.10:FF:000051">
    <property type="entry name" value="Uncharacterized protein, isoform J"/>
    <property type="match status" value="1"/>
</dbReference>
<feature type="domain" description="Fibronectin type-III" evidence="5">
    <location>
        <begin position="1976"/>
        <end position="2071"/>
    </location>
</feature>
<dbReference type="PROSITE" id="PS50835">
    <property type="entry name" value="IG_LIKE"/>
    <property type="match status" value="2"/>
</dbReference>
<gene>
    <name evidence="6" type="primary">TTN_2</name>
    <name evidence="6" type="ORF">Bhyg_13715</name>
</gene>
<keyword evidence="3" id="KW-1133">Transmembrane helix</keyword>
<evidence type="ECO:0000256" key="3">
    <source>
        <dbReference type="SAM" id="Phobius"/>
    </source>
</evidence>
<feature type="domain" description="Fibronectin type-III" evidence="5">
    <location>
        <begin position="1212"/>
        <end position="1307"/>
    </location>
</feature>
<dbReference type="InterPro" id="IPR036179">
    <property type="entry name" value="Ig-like_dom_sf"/>
</dbReference>
<dbReference type="OrthoDB" id="504170at2759"/>
<feature type="transmembrane region" description="Helical" evidence="3">
    <location>
        <begin position="93"/>
        <end position="114"/>
    </location>
</feature>
<evidence type="ECO:0000313" key="6">
    <source>
        <dbReference type="EMBL" id="KAJ6635132.1"/>
    </source>
</evidence>
<dbReference type="EMBL" id="WJQU01000004">
    <property type="protein sequence ID" value="KAJ6635132.1"/>
    <property type="molecule type" value="Genomic_DNA"/>
</dbReference>
<dbReference type="FunFam" id="2.60.40.10:FF:000056">
    <property type="entry name" value="twitchin isoform X4"/>
    <property type="match status" value="9"/>
</dbReference>
<dbReference type="Gene3D" id="2.60.40.10">
    <property type="entry name" value="Immunoglobulins"/>
    <property type="match status" value="26"/>
</dbReference>
<dbReference type="PANTHER" id="PTHR13817">
    <property type="entry name" value="TITIN"/>
    <property type="match status" value="1"/>
</dbReference>
<feature type="transmembrane region" description="Helical" evidence="3">
    <location>
        <begin position="271"/>
        <end position="295"/>
    </location>
</feature>
<feature type="domain" description="Fibronectin type-III" evidence="5">
    <location>
        <begin position="1491"/>
        <end position="1588"/>
    </location>
</feature>
<feature type="domain" description="Ig-like" evidence="4">
    <location>
        <begin position="736"/>
        <end position="827"/>
    </location>
</feature>
<feature type="transmembrane region" description="Helical" evidence="3">
    <location>
        <begin position="126"/>
        <end position="146"/>
    </location>
</feature>
<dbReference type="SUPFAM" id="SSF48726">
    <property type="entry name" value="Immunoglobulin"/>
    <property type="match status" value="15"/>
</dbReference>
<feature type="domain" description="Fibronectin type-III" evidence="5">
    <location>
        <begin position="2637"/>
        <end position="2734"/>
    </location>
</feature>
<dbReference type="InterPro" id="IPR013783">
    <property type="entry name" value="Ig-like_fold"/>
</dbReference>
<keyword evidence="1" id="KW-0677">Repeat</keyword>
<sequence length="3109" mass="347605">MRLWSFTTTCSMLADWNKYYRMTDTVDMSPTQGVIDKTSVEFNNNCEELIKAGYEYVEGTLVPQPICKPPFTLSELKNAIPPHCFERSMIKSFGYLALDFLIVASLACCAYVVLELHNLPFLAQLIGYSLYWFCQGSVLFGVWVLAHECGHSAFSESDFVNDTVGLVVHSALLTPYHSWKISHRMHHSNTGSCEHDQAFVPFTQSDLEPTWSDALEDSPIYNLYKLSKILLIGWMPGYLAFNGWGPRKYDNKPKSHFNPNAALFSSKERHLVVLSDVGVVVALVAIGYIVSIWGFPIVFRMYFVPYFVMNAYLVTVTYLHHTDTYVPHFREGEWSWLRGSLCTVDRSYGKILDVVLHHITDTHICHHIFSKMPFYHCVEATEAIKPILGKYYLRDSTPVFSALWRVGNHCKYIQNDGNVVFYKKKFDKESAGAKVPQVKALDGQKTASGERKGSGSGPSSSRGQLVPPEKTGRRPSLIIGDGERRGSLLAKAIEGQINQESTPLRDAGEVGKPQIVDMYDSYSAVEGEIGYISVQVQGSPAPTFKFYYKGVTPLIEGVRYKFHTDGETNTVTLCMRNIKSSDEGKYKIVFTNCHGTVSDETQLYVSKPGCTDFRAMLRKSKYAKWGKEKGDPNWGDLKGVQKAQDQFVTPLQDVTVKEGRDKKVEFLAKFTKQNAKAKWFCRKNELFMGVKYKFRNDGDIYQLTVLNPKLEDSAKYTIDISGVQSSATLTVEAPDPTYRFLRPLDKKYDGFTRHELILECKVSDPIAIVSWYRGEVKLSSNDRCIIDKDLAGVCSLRIKSCNLDDTGDYKCQLERQPDKTDTKVKVIEYPYKFMKLLKSQQNVEKDTVTLACELDDPLGDVKWLKNGKEIKADPNRIQIIKDGRVRKLVIKDVKLSDADQYSCVSNADKTEAELTIRKQNKFNKSLKDTVAVEREKVIFEIELEDDKATVEWKLKGKSIKSSDRVEIKNLGGGKHQLVFNSLKLSDAGEITAKSGELSSTCKLTVEKGETKPQINAPNEFEGTVGAPLVLEVPFKIDGKKQTPIEALLLKDGKPFPSKDVEVQIKDDKVIFTIKKPTRDLSGPYQIKLSNGQGNDVKDVKIALHDVPNTPQDVIVKEVFEKSCVIDWKSPKDNGGTPIQKYVIERQDISSKKGWESAGEVPADKPTTFKVENLTPNNKYKFRILAVNKVGQSVPAEFKSEILAKNPWKEPGKTKNLQVTDWEKDQAKIKWIKPDQDGGAEITEYEIEVKDKNSKDWVKKKRVPATETSTTLDGLKDGQQYEFRVRAVNKAGPGEPSDAIKPNKFKKLLKDTVSVERETLVLDIELEDDSAPVEWKQNGKVIKPSDNVEIKNLGGGKHQLVFKTLKISDAGEISVKSGDLVSTCKLTVEKGESKPQINGPKDFEGSVGVPLVLEVPFKIDGKKQTPIEALLMKDGKPLPSKEVEVQVMDGKIVFTIPKPTRDHSGPYQIKLSNGQGDDVKDVKITLSDVPKAPQDVIVKEVFEKSCVIDWKSPKDNGGAPIQKYVIERQDISSKKGWESAGEVPADKPSTFKVENLTPNNKYKFRIVAVNKVGQSEPTEFKSEVLAKNPWSEPSKPKNLQVTDWDKDQAKIKWIKPDQDGGAEITEYEIEVKDKNSKDWVKKKRVPATETSTTLDGLKDGQQYEIRLRAVNKAGPGEPSDAIKPNKFKKLLKDTVSVERETLVLDIELEDDSAPVEWKQNGKVIKPSDNVEIKNLGGGKHQLVFKTLKISDAGEISVKSGDLVSTCKLTVEKGESKPQINAPKDFEGSVGVPLVLEVPFKIDGKKQTPIEALLMKDGKPLPSKEVEVQVMDGKIVFTIPKPTRDHSGPYQIKLSNGQGDDVKDVKITLSDVPKAPQDVIVKEVFEKSCVIDWKSPKDNGGAPIQKYVIERQDISSKKGWESAGEVPADKPSTFKVENLTPNNKYKFRIVAVNKVGQSEPTEFKSEVLAKNPWSEPSKPKNLQVTDWDKDQAKIKWIKPDQDGGAEITEYEIEVKDKNSKDWVKKKRVPATETSTTLDGLKDGQQYEIRLRAVNKAGPGEPSDAIKPNKFKKLLKDTVGVERETLVLDIEIEDDSAPIEWKQNGKIIKPSDNVEIKNLGGGKHQLVFKTLKIPDAGEISVKSGDLVSTCKLSVDKGESKPQINAPKDFEGSVGVPLVLEVPFKIDGKKQTPIEALLLKDGKPLPSKEVEVQVMDGKIVFTVPKPTRDHSGPYQIKLSNGQGDDVKDVKVILHDVPNAPQDVIVKEVFEKSCVIDWKSPKDSGGTPIQKYVIERQDISSKKGWESVGEVPADKPTTFKVENLTPNNKYKFRIVAVNKVGQSEPTEFKSEILAKNPWSEPSKPKNLQVTDWEKDQAKIKWIKPDQDGGAEITEYEIEVKDKNSKDWVKKKRVPATETSTTLDGLKDGEKYEFRLRAVNKAGPGEPSDAIKPNKFKKLLKDTEGVERESLVLDIELEDDSAPVEWKQNGKVIKPSDNVEIKNLGGGKHQLVFKTLKISDAGEISVKSGDLVSACKLTLEKGETKPQINVPKDFEGSVGVPLVLEVPFKIDGKKQTPIEALLMKDGKPLPSKEVEVQVMDGKIVFTIPKPTRDHSGPYQIKLSNGQGNDVKDVKITLQDVPNSPQDVSVKDVFEKSCVIDWKSPKDNGGTPIQKYVIERQDISSKKGWETVGEVSADKPTTFKVENLTPNNKYKLRVLAVNKVGQSVPAEFKNEVLAKNPWDEPSKPKNLEVTDWDKDHAKLKWTKPDKDGGAEIIEYEIEVKDEITKEWVKRKRVSVSETTTIIEGLIESHQYEFRVRAINKAGPGEPSDATKPIIAKCRFVKPFITSEQLKKIVIKKGQQFSYNVRFGGEPAPKAKWEKDYKIIKSDGSRIKIENSEQSTILTFTNCVRTDSGKYKLFLTNSSGTIESVGEVIVLDKPSEPKGPLKVSDIHENGCKLKWKSPDDDGGVSIKQYKIEKLDSETNTWSLVTKISSETTEYTVTDLISGPEYKFRVSAVNDEGESDTLITESWTVTKKTITEVVEYADGDEVGVAKCITTRKENIGDRETTTKTTVTTTTSTNTVQDPSGRIRTETVKRIVTRTTQEEQFCPHFCK</sequence>
<evidence type="ECO:0000256" key="1">
    <source>
        <dbReference type="ARBA" id="ARBA00022737"/>
    </source>
</evidence>
<dbReference type="InterPro" id="IPR005804">
    <property type="entry name" value="FA_desaturase_dom"/>
</dbReference>
<keyword evidence="3" id="KW-0812">Transmembrane</keyword>
<dbReference type="PRINTS" id="PR00014">
    <property type="entry name" value="FNTYPEIII"/>
</dbReference>
<dbReference type="InterPro" id="IPR003599">
    <property type="entry name" value="Ig_sub"/>
</dbReference>
<feature type="domain" description="Fibronectin type-III" evidence="5">
    <location>
        <begin position="1109"/>
        <end position="1206"/>
    </location>
</feature>
<dbReference type="CDD" id="cd00096">
    <property type="entry name" value="Ig"/>
    <property type="match status" value="1"/>
</dbReference>
<dbReference type="Pfam" id="PF00487">
    <property type="entry name" value="FA_desaturase"/>
    <property type="match status" value="1"/>
</dbReference>
<dbReference type="SMART" id="SM00408">
    <property type="entry name" value="IGc2"/>
    <property type="match status" value="2"/>
</dbReference>
<dbReference type="Proteomes" id="UP001151699">
    <property type="component" value="Chromosome C"/>
</dbReference>
<keyword evidence="3" id="KW-0472">Membrane</keyword>
<dbReference type="GO" id="GO:0031430">
    <property type="term" value="C:M band"/>
    <property type="evidence" value="ECO:0007669"/>
    <property type="project" value="TreeGrafter"/>
</dbReference>
<dbReference type="CDD" id="cd00063">
    <property type="entry name" value="FN3"/>
    <property type="match status" value="11"/>
</dbReference>
<evidence type="ECO:0000259" key="5">
    <source>
        <dbReference type="PROSITE" id="PS50853"/>
    </source>
</evidence>
<dbReference type="InterPro" id="IPR050964">
    <property type="entry name" value="Striated_Muscle_Regulatory"/>
</dbReference>
<dbReference type="Pfam" id="PF07679">
    <property type="entry name" value="I-set"/>
    <property type="match status" value="9"/>
</dbReference>
<feature type="domain" description="Ig-like" evidence="4">
    <location>
        <begin position="830"/>
        <end position="915"/>
    </location>
</feature>
<evidence type="ECO:0000313" key="7">
    <source>
        <dbReference type="Proteomes" id="UP001151699"/>
    </source>
</evidence>
<dbReference type="InterPro" id="IPR003961">
    <property type="entry name" value="FN3_dom"/>
</dbReference>
<dbReference type="InterPro" id="IPR007110">
    <property type="entry name" value="Ig-like_dom"/>
</dbReference>
<feature type="domain" description="Fibronectin type-III" evidence="5">
    <location>
        <begin position="2937"/>
        <end position="3032"/>
    </location>
</feature>
<protein>
    <submittedName>
        <fullName evidence="6">Titin</fullName>
    </submittedName>
</protein>
<feature type="domain" description="Fibronectin type-III" evidence="5">
    <location>
        <begin position="2358"/>
        <end position="2453"/>
    </location>
</feature>
<evidence type="ECO:0000259" key="4">
    <source>
        <dbReference type="PROSITE" id="PS50835"/>
    </source>
</evidence>
<dbReference type="SMART" id="SM00060">
    <property type="entry name" value="FN3"/>
    <property type="match status" value="11"/>
</dbReference>
<dbReference type="InterPro" id="IPR036116">
    <property type="entry name" value="FN3_sf"/>
</dbReference>
<dbReference type="SMART" id="SM00409">
    <property type="entry name" value="IG"/>
    <property type="match status" value="12"/>
</dbReference>
<dbReference type="GO" id="GO:0006629">
    <property type="term" value="P:lipid metabolic process"/>
    <property type="evidence" value="ECO:0007669"/>
    <property type="project" value="InterPro"/>
</dbReference>
<feature type="domain" description="Fibronectin type-III" evidence="5">
    <location>
        <begin position="1873"/>
        <end position="1970"/>
    </location>
</feature>
<dbReference type="InterPro" id="IPR013098">
    <property type="entry name" value="Ig_I-set"/>
</dbReference>
<dbReference type="FunFam" id="2.60.40.10:FF:000935">
    <property type="entry name" value="Uncharacterized protein, isoform I"/>
    <property type="match status" value="1"/>
</dbReference>
<feature type="domain" description="Fibronectin type-III" evidence="5">
    <location>
        <begin position="2740"/>
        <end position="2835"/>
    </location>
</feature>
<name>A0A9Q0MNK5_9DIPT</name>
<keyword evidence="7" id="KW-1185">Reference proteome</keyword>
<feature type="domain" description="Fibronectin type-III" evidence="5">
    <location>
        <begin position="1594"/>
        <end position="1689"/>
    </location>
</feature>
<dbReference type="PANTHER" id="PTHR13817:SF151">
    <property type="entry name" value="TITIN"/>
    <property type="match status" value="1"/>
</dbReference>
<comment type="caution">
    <text evidence="6">The sequence shown here is derived from an EMBL/GenBank/DDBJ whole genome shotgun (WGS) entry which is preliminary data.</text>
</comment>
<dbReference type="GO" id="GO:0045214">
    <property type="term" value="P:sarcomere organization"/>
    <property type="evidence" value="ECO:0007669"/>
    <property type="project" value="TreeGrafter"/>
</dbReference>
<dbReference type="PROSITE" id="PS50853">
    <property type="entry name" value="FN3"/>
    <property type="match status" value="11"/>
</dbReference>